<dbReference type="EMBL" id="DQ322650">
    <property type="protein sequence ID" value="ABC67384.1"/>
    <property type="molecule type" value="Genomic_DNA"/>
</dbReference>
<protein>
    <submittedName>
        <fullName evidence="1">PRL2-21</fullName>
    </submittedName>
</protein>
<proteinExistence type="predicted"/>
<sequence>MSPEPEEKEPGVSVLEDAYRRWQAMPPVSLTMQRKDLFLVLMAIQTANRFPGTSPQIARLMESVGRQIQDAVVDDPELYTLAETGWDPAHDVDQAPATD</sequence>
<dbReference type="RefSeq" id="WP_011475446.1">
    <property type="nucleotide sequence ID" value="NC_007927.1"/>
</dbReference>
<accession>Q2LET1</accession>
<reference evidence="1" key="1">
    <citation type="journal article" date="2006" name="Appl. Environ. Microbiol.">
        <title>Diversity of telomere palindromic sequences and replication genes among Streptomyces linear plasmids.</title>
        <authorList>
            <person name="Zhang R."/>
            <person name="Yang Y."/>
            <person name="Fang P."/>
            <person name="Jiang C."/>
            <person name="Xu L."/>
            <person name="Zhu Y."/>
            <person name="Shen M."/>
            <person name="Xia H."/>
            <person name="Zhao J."/>
            <person name="Chen T."/>
            <person name="Qin Z."/>
        </authorList>
    </citation>
    <scope>NUCLEOTIDE SEQUENCE</scope>
    <source>
        <strain evidence="1">44414</strain>
        <plasmid evidence="1">pRL2</plasmid>
    </source>
</reference>
<gene>
    <name evidence="1" type="ORF">pRL2.21</name>
</gene>
<geneLocation type="plasmid" evidence="1">
    <name>pRL2</name>
</geneLocation>
<name>Q2LET1_9ACTN</name>
<organism evidence="1">
    <name type="scientific">Streptomyces sp. 44414</name>
    <dbReference type="NCBI Taxonomy" id="364103"/>
    <lineage>
        <taxon>Bacteria</taxon>
        <taxon>Bacillati</taxon>
        <taxon>Actinomycetota</taxon>
        <taxon>Actinomycetes</taxon>
        <taxon>Kitasatosporales</taxon>
        <taxon>Streptomycetaceae</taxon>
        <taxon>Streptomyces</taxon>
    </lineage>
</organism>
<evidence type="ECO:0000313" key="1">
    <source>
        <dbReference type="EMBL" id="ABC67384.1"/>
    </source>
</evidence>
<dbReference type="AlphaFoldDB" id="Q2LET1"/>
<keyword evidence="1" id="KW-0614">Plasmid</keyword>